<keyword evidence="2" id="KW-1185">Reference proteome</keyword>
<organism evidence="1 2">
    <name type="scientific">Dyella flagellata</name>
    <dbReference type="NCBI Taxonomy" id="1867833"/>
    <lineage>
        <taxon>Bacteria</taxon>
        <taxon>Pseudomonadati</taxon>
        <taxon>Pseudomonadota</taxon>
        <taxon>Gammaproteobacteria</taxon>
        <taxon>Lysobacterales</taxon>
        <taxon>Rhodanobacteraceae</taxon>
        <taxon>Dyella</taxon>
    </lineage>
</organism>
<dbReference type="SUPFAM" id="SSF56399">
    <property type="entry name" value="ADP-ribosylation"/>
    <property type="match status" value="1"/>
</dbReference>
<name>A0ABQ5XEC9_9GAMM</name>
<gene>
    <name evidence="1" type="ORF">GCM10007898_29150</name>
</gene>
<protein>
    <submittedName>
        <fullName evidence="1">Uncharacterized protein</fullName>
    </submittedName>
</protein>
<dbReference type="EMBL" id="BSOA01000034">
    <property type="protein sequence ID" value="GLQ89342.1"/>
    <property type="molecule type" value="Genomic_DNA"/>
</dbReference>
<dbReference type="Gene3D" id="3.90.210.10">
    <property type="entry name" value="Heat-Labile Enterotoxin, subunit A"/>
    <property type="match status" value="1"/>
</dbReference>
<accession>A0ABQ5XEC9</accession>
<dbReference type="Proteomes" id="UP001156627">
    <property type="component" value="Unassembled WGS sequence"/>
</dbReference>
<dbReference type="Pfam" id="PF02917">
    <property type="entry name" value="Pertussis_S1"/>
    <property type="match status" value="1"/>
</dbReference>
<sequence>MAAHADPPAWVYRVDFRPPEKIFRDGFVPYGSNTDLREHEEGTSCGVGDRVATASTADSAYVSVASELERAVMFANSYGGVSDIWLYEIRATDTFYNALDTTTSGLTHADSSVRQRAFDLLNNRAGAMAIEGEYVALNGISETLIRRATRYVWQDNRYVATQEVRANPLYIDGNTRANEQPLSADTAFRRPLRLRGGIVTVGASEYGICACMARQSSPTNEWKPGARAGRTDFNSYCNPMFWDKGGASAINLHLFE</sequence>
<reference evidence="2" key="1">
    <citation type="journal article" date="2019" name="Int. J. Syst. Evol. Microbiol.">
        <title>The Global Catalogue of Microorganisms (GCM) 10K type strain sequencing project: providing services to taxonomists for standard genome sequencing and annotation.</title>
        <authorList>
            <consortium name="The Broad Institute Genomics Platform"/>
            <consortium name="The Broad Institute Genome Sequencing Center for Infectious Disease"/>
            <person name="Wu L."/>
            <person name="Ma J."/>
        </authorList>
    </citation>
    <scope>NUCLEOTIDE SEQUENCE [LARGE SCALE GENOMIC DNA]</scope>
    <source>
        <strain evidence="2">NBRC 111981</strain>
    </source>
</reference>
<proteinExistence type="predicted"/>
<dbReference type="PRINTS" id="PR01395">
    <property type="entry name" value="BORPETOXINA"/>
</dbReference>
<evidence type="ECO:0000313" key="1">
    <source>
        <dbReference type="EMBL" id="GLQ89342.1"/>
    </source>
</evidence>
<dbReference type="InterPro" id="IPR003898">
    <property type="entry name" value="Borpert_toxA"/>
</dbReference>
<comment type="caution">
    <text evidence="1">The sequence shown here is derived from an EMBL/GenBank/DDBJ whole genome shotgun (WGS) entry which is preliminary data.</text>
</comment>
<evidence type="ECO:0000313" key="2">
    <source>
        <dbReference type="Proteomes" id="UP001156627"/>
    </source>
</evidence>